<dbReference type="KEGG" id="rom:EI983_12765"/>
<feature type="transmembrane region" description="Helical" evidence="11">
    <location>
        <begin position="18"/>
        <end position="38"/>
    </location>
</feature>
<dbReference type="Pfam" id="PF02518">
    <property type="entry name" value="HATPase_c"/>
    <property type="match status" value="1"/>
</dbReference>
<evidence type="ECO:0000256" key="7">
    <source>
        <dbReference type="ARBA" id="ARBA00022777"/>
    </source>
</evidence>
<dbReference type="InterPro" id="IPR003594">
    <property type="entry name" value="HATPase_dom"/>
</dbReference>
<evidence type="ECO:0000256" key="11">
    <source>
        <dbReference type="SAM" id="Phobius"/>
    </source>
</evidence>
<comment type="subcellular location">
    <subcellularLocation>
        <location evidence="2">Membrane</location>
        <topology evidence="2">Multi-pass membrane protein</topology>
    </subcellularLocation>
</comment>
<dbReference type="InterPro" id="IPR005467">
    <property type="entry name" value="His_kinase_dom"/>
</dbReference>
<dbReference type="CDD" id="cd00082">
    <property type="entry name" value="HisKA"/>
    <property type="match status" value="1"/>
</dbReference>
<evidence type="ECO:0000256" key="9">
    <source>
        <dbReference type="ARBA" id="ARBA00023012"/>
    </source>
</evidence>
<dbReference type="GO" id="GO:0000155">
    <property type="term" value="F:phosphorelay sensor kinase activity"/>
    <property type="evidence" value="ECO:0007669"/>
    <property type="project" value="InterPro"/>
</dbReference>
<sequence length="454" mass="49475">MSVWTFLFGAERSLKRGLLLNIIGALSLCTVLAGVVLISEFNEHLEENLEDAMVDEAKEVIGQIDPALEGFGLDRNALRFQGPEGNFRYTVFAQDGTAVAGSETSDRIWQQLARLELGTPGSIVLPGDRIGLGLRVMIMGQDIYVLVSTYPKWNDETRFSKLMHEIEEEIWWVVLGVAMVIGAALFATRRSLAPLRALSEQARKIGPLAANRRLEADTVPTEFLPLIEDVNDAFDRLEQGYKAQRDFSSNVAHEIRTPIAVLKSTIDRIDDPALKETLSQDADQLERIFSQLIDLARSEAAATSEFEPVDLHALATETAMMFASDAVGRGRGLSVRGARDAQLNGNAGLLSIALGNLIRNALHYTPRHSEVEIEVLSNPAGWRVLDRGPGVPDNLKSALFERFNRGMQACASSTGSGIGLAIVKSVADCHNASVSIEDREGGGSVFSFVANDDL</sequence>
<dbReference type="InterPro" id="IPR050428">
    <property type="entry name" value="TCS_sensor_his_kinase"/>
</dbReference>
<dbReference type="SMART" id="SM00387">
    <property type="entry name" value="HATPase_c"/>
    <property type="match status" value="1"/>
</dbReference>
<evidence type="ECO:0000256" key="5">
    <source>
        <dbReference type="ARBA" id="ARBA00022679"/>
    </source>
</evidence>
<evidence type="ECO:0000256" key="3">
    <source>
        <dbReference type="ARBA" id="ARBA00012438"/>
    </source>
</evidence>
<name>A0A6I6ITG0_9RHOB</name>
<feature type="domain" description="HAMP" evidence="13">
    <location>
        <begin position="189"/>
        <end position="242"/>
    </location>
</feature>
<accession>A0A6I6ITG0</accession>
<keyword evidence="4" id="KW-0597">Phosphoprotein</keyword>
<evidence type="ECO:0000313" key="14">
    <source>
        <dbReference type="EMBL" id="QGX99091.1"/>
    </source>
</evidence>
<dbReference type="Proteomes" id="UP000428330">
    <property type="component" value="Chromosome"/>
</dbReference>
<dbReference type="PANTHER" id="PTHR45436">
    <property type="entry name" value="SENSOR HISTIDINE KINASE YKOH"/>
    <property type="match status" value="1"/>
</dbReference>
<keyword evidence="6 11" id="KW-0812">Transmembrane</keyword>
<dbReference type="PROSITE" id="PS50885">
    <property type="entry name" value="HAMP"/>
    <property type="match status" value="1"/>
</dbReference>
<dbReference type="EC" id="2.7.13.3" evidence="3"/>
<keyword evidence="9" id="KW-0902">Two-component regulatory system</keyword>
<evidence type="ECO:0000313" key="15">
    <source>
        <dbReference type="Proteomes" id="UP000428330"/>
    </source>
</evidence>
<dbReference type="PROSITE" id="PS50109">
    <property type="entry name" value="HIS_KIN"/>
    <property type="match status" value="1"/>
</dbReference>
<dbReference type="InterPro" id="IPR004358">
    <property type="entry name" value="Sig_transdc_His_kin-like_C"/>
</dbReference>
<dbReference type="GO" id="GO:0005886">
    <property type="term" value="C:plasma membrane"/>
    <property type="evidence" value="ECO:0007669"/>
    <property type="project" value="TreeGrafter"/>
</dbReference>
<feature type="domain" description="Histidine kinase" evidence="12">
    <location>
        <begin position="250"/>
        <end position="448"/>
    </location>
</feature>
<keyword evidence="5" id="KW-0808">Transferase</keyword>
<dbReference type="SUPFAM" id="SSF55874">
    <property type="entry name" value="ATPase domain of HSP90 chaperone/DNA topoisomerase II/histidine kinase"/>
    <property type="match status" value="1"/>
</dbReference>
<comment type="catalytic activity">
    <reaction evidence="1">
        <text>ATP + protein L-histidine = ADP + protein N-phospho-L-histidine.</text>
        <dbReference type="EC" id="2.7.13.3"/>
    </reaction>
</comment>
<dbReference type="InterPro" id="IPR036097">
    <property type="entry name" value="HisK_dim/P_sf"/>
</dbReference>
<evidence type="ECO:0000256" key="10">
    <source>
        <dbReference type="ARBA" id="ARBA00023136"/>
    </source>
</evidence>
<dbReference type="PANTHER" id="PTHR45436:SF15">
    <property type="entry name" value="SENSOR HISTIDINE KINASE CUSS"/>
    <property type="match status" value="1"/>
</dbReference>
<dbReference type="EMBL" id="CP034348">
    <property type="protein sequence ID" value="QGX99091.1"/>
    <property type="molecule type" value="Genomic_DNA"/>
</dbReference>
<dbReference type="OrthoDB" id="9809766at2"/>
<evidence type="ECO:0000256" key="2">
    <source>
        <dbReference type="ARBA" id="ARBA00004141"/>
    </source>
</evidence>
<dbReference type="SMART" id="SM00388">
    <property type="entry name" value="HisKA"/>
    <property type="match status" value="1"/>
</dbReference>
<evidence type="ECO:0000259" key="13">
    <source>
        <dbReference type="PROSITE" id="PS50885"/>
    </source>
</evidence>
<protein>
    <recommendedName>
        <fullName evidence="3">histidine kinase</fullName>
        <ecNumber evidence="3">2.7.13.3</ecNumber>
    </recommendedName>
</protein>
<keyword evidence="10 11" id="KW-0472">Membrane</keyword>
<dbReference type="Gene3D" id="1.10.287.130">
    <property type="match status" value="1"/>
</dbReference>
<proteinExistence type="predicted"/>
<dbReference type="PRINTS" id="PR00344">
    <property type="entry name" value="BCTRLSENSOR"/>
</dbReference>
<dbReference type="AlphaFoldDB" id="A0A6I6ITG0"/>
<evidence type="ECO:0000256" key="8">
    <source>
        <dbReference type="ARBA" id="ARBA00022989"/>
    </source>
</evidence>
<evidence type="ECO:0000256" key="6">
    <source>
        <dbReference type="ARBA" id="ARBA00022692"/>
    </source>
</evidence>
<keyword evidence="15" id="KW-1185">Reference proteome</keyword>
<evidence type="ECO:0000259" key="12">
    <source>
        <dbReference type="PROSITE" id="PS50109"/>
    </source>
</evidence>
<evidence type="ECO:0000256" key="4">
    <source>
        <dbReference type="ARBA" id="ARBA00022553"/>
    </source>
</evidence>
<reference evidence="15" key="1">
    <citation type="submission" date="2018-12" db="EMBL/GenBank/DDBJ databases">
        <title>Complete genome sequence of Roseovarius sp. MME-070.</title>
        <authorList>
            <person name="Nam Y.-D."/>
            <person name="Kang J."/>
            <person name="Chung W.-H."/>
            <person name="Park Y.S."/>
        </authorList>
    </citation>
    <scope>NUCLEOTIDE SEQUENCE [LARGE SCALE GENOMIC DNA]</scope>
    <source>
        <strain evidence="15">MME-070</strain>
    </source>
</reference>
<keyword evidence="8 11" id="KW-1133">Transmembrane helix</keyword>
<organism evidence="14 15">
    <name type="scientific">Roseovarius faecimaris</name>
    <dbReference type="NCBI Taxonomy" id="2494550"/>
    <lineage>
        <taxon>Bacteria</taxon>
        <taxon>Pseudomonadati</taxon>
        <taxon>Pseudomonadota</taxon>
        <taxon>Alphaproteobacteria</taxon>
        <taxon>Rhodobacterales</taxon>
        <taxon>Roseobacteraceae</taxon>
        <taxon>Roseovarius</taxon>
    </lineage>
</organism>
<dbReference type="InterPro" id="IPR003661">
    <property type="entry name" value="HisK_dim/P_dom"/>
</dbReference>
<dbReference type="InterPro" id="IPR003660">
    <property type="entry name" value="HAMP_dom"/>
</dbReference>
<dbReference type="Gene3D" id="3.30.565.10">
    <property type="entry name" value="Histidine kinase-like ATPase, C-terminal domain"/>
    <property type="match status" value="1"/>
</dbReference>
<dbReference type="Pfam" id="PF00512">
    <property type="entry name" value="HisKA"/>
    <property type="match status" value="1"/>
</dbReference>
<dbReference type="RefSeq" id="WP_157707772.1">
    <property type="nucleotide sequence ID" value="NZ_CP034348.1"/>
</dbReference>
<gene>
    <name evidence="14" type="ORF">EI983_12765</name>
</gene>
<dbReference type="InterPro" id="IPR036890">
    <property type="entry name" value="HATPase_C_sf"/>
</dbReference>
<dbReference type="SUPFAM" id="SSF47384">
    <property type="entry name" value="Homodimeric domain of signal transducing histidine kinase"/>
    <property type="match status" value="1"/>
</dbReference>
<dbReference type="CDD" id="cd00075">
    <property type="entry name" value="HATPase"/>
    <property type="match status" value="1"/>
</dbReference>
<keyword evidence="7" id="KW-0418">Kinase</keyword>
<evidence type="ECO:0000256" key="1">
    <source>
        <dbReference type="ARBA" id="ARBA00000085"/>
    </source>
</evidence>